<evidence type="ECO:0000313" key="2">
    <source>
        <dbReference type="EMBL" id="MZR29237.1"/>
    </source>
</evidence>
<feature type="chain" id="PRO_5026958353" description="Cytochrome c domain-containing protein" evidence="1">
    <location>
        <begin position="20"/>
        <end position="269"/>
    </location>
</feature>
<reference evidence="2 3" key="1">
    <citation type="submission" date="2019-12" db="EMBL/GenBank/DDBJ databases">
        <title>Snethiella sp. nov. sp. isolated from sea sand.</title>
        <authorList>
            <person name="Kim J."/>
            <person name="Jeong S.E."/>
            <person name="Jung H.S."/>
            <person name="Jeon C.O."/>
        </authorList>
    </citation>
    <scope>NUCLEOTIDE SEQUENCE [LARGE SCALE GENOMIC DNA]</scope>
    <source>
        <strain evidence="2 3">DP05</strain>
    </source>
</reference>
<protein>
    <recommendedName>
        <fullName evidence="4">Cytochrome c domain-containing protein</fullName>
    </recommendedName>
</protein>
<dbReference type="AlphaFoldDB" id="A0A6L8W4T3"/>
<proteinExistence type="predicted"/>
<keyword evidence="3" id="KW-1185">Reference proteome</keyword>
<dbReference type="RefSeq" id="WP_161313724.1">
    <property type="nucleotide sequence ID" value="NZ_WTUW01000001.1"/>
</dbReference>
<dbReference type="SUPFAM" id="SSF46626">
    <property type="entry name" value="Cytochrome c"/>
    <property type="match status" value="1"/>
</dbReference>
<feature type="signal peptide" evidence="1">
    <location>
        <begin position="1"/>
        <end position="19"/>
    </location>
</feature>
<dbReference type="InterPro" id="IPR036909">
    <property type="entry name" value="Cyt_c-like_dom_sf"/>
</dbReference>
<name>A0A6L8W4T3_9PROT</name>
<dbReference type="GO" id="GO:0009055">
    <property type="term" value="F:electron transfer activity"/>
    <property type="evidence" value="ECO:0007669"/>
    <property type="project" value="InterPro"/>
</dbReference>
<dbReference type="Proteomes" id="UP000476030">
    <property type="component" value="Unassembled WGS sequence"/>
</dbReference>
<keyword evidence="1" id="KW-0732">Signal</keyword>
<dbReference type="EMBL" id="WTUW01000001">
    <property type="protein sequence ID" value="MZR29237.1"/>
    <property type="molecule type" value="Genomic_DNA"/>
</dbReference>
<accession>A0A6L8W4T3</accession>
<dbReference type="GO" id="GO:0020037">
    <property type="term" value="F:heme binding"/>
    <property type="evidence" value="ECO:0007669"/>
    <property type="project" value="InterPro"/>
</dbReference>
<evidence type="ECO:0000313" key="3">
    <source>
        <dbReference type="Proteomes" id="UP000476030"/>
    </source>
</evidence>
<dbReference type="Gene3D" id="1.10.760.10">
    <property type="entry name" value="Cytochrome c-like domain"/>
    <property type="match status" value="1"/>
</dbReference>
<organism evidence="2 3">
    <name type="scientific">Sneathiella litorea</name>
    <dbReference type="NCBI Taxonomy" id="2606216"/>
    <lineage>
        <taxon>Bacteria</taxon>
        <taxon>Pseudomonadati</taxon>
        <taxon>Pseudomonadota</taxon>
        <taxon>Alphaproteobacteria</taxon>
        <taxon>Sneathiellales</taxon>
        <taxon>Sneathiellaceae</taxon>
        <taxon>Sneathiella</taxon>
    </lineage>
</organism>
<comment type="caution">
    <text evidence="2">The sequence shown here is derived from an EMBL/GenBank/DDBJ whole genome shotgun (WGS) entry which is preliminary data.</text>
</comment>
<evidence type="ECO:0000256" key="1">
    <source>
        <dbReference type="SAM" id="SignalP"/>
    </source>
</evidence>
<sequence length="269" mass="29822">MIYISLLFASAAVVTSAAADEGNWLPPGSSTEMLKGPPLEFIRPETVRNEDWLYGRLLFHSPSLLGEKAVRIGLSCNSCHPNGHANTDFFITGLSDRPGQVDVTHHFWKAGFDDGIFNPVNIPSLRGSRDTAPYGTINVLPDLHAFTRHVIEVEFAGPSPSSEKLEALVVYLNSIDNKELGNNQSFVKTSSNMSYLPLLRAPLQNRDYARLRELTDLIRSDFGRRANLPEAQVDRIKSTVAILRTLIVKADEGDYTAAFTIYEDLMANQ</sequence>
<gene>
    <name evidence="2" type="ORF">GQE98_01185</name>
</gene>
<evidence type="ECO:0008006" key="4">
    <source>
        <dbReference type="Google" id="ProtNLM"/>
    </source>
</evidence>